<reference evidence="2" key="1">
    <citation type="submission" date="2014-08" db="EMBL/GenBank/DDBJ databases">
        <title>Comparative genomics of the Paenibacillus odorifer group.</title>
        <authorList>
            <person name="den Bakker H.C."/>
            <person name="Tsai Y.-C.Y.-C."/>
            <person name="Martin N."/>
            <person name="Korlach J."/>
            <person name="Wiedmann M."/>
        </authorList>
    </citation>
    <scope>NUCLEOTIDE SEQUENCE [LARGE SCALE GENOMIC DNA]</scope>
    <source>
        <strain evidence="2">DSM 13188</strain>
    </source>
</reference>
<name>A0A089LHZ6_PAEBO</name>
<dbReference type="KEGG" id="pbd:PBOR_24340"/>
<evidence type="ECO:0000313" key="3">
    <source>
        <dbReference type="Proteomes" id="UP000029518"/>
    </source>
</evidence>
<keyword evidence="3" id="KW-1185">Reference proteome</keyword>
<gene>
    <name evidence="2" type="ORF">PBOR_24340</name>
</gene>
<organism evidence="2 3">
    <name type="scientific">Paenibacillus borealis</name>
    <dbReference type="NCBI Taxonomy" id="160799"/>
    <lineage>
        <taxon>Bacteria</taxon>
        <taxon>Bacillati</taxon>
        <taxon>Bacillota</taxon>
        <taxon>Bacilli</taxon>
        <taxon>Bacillales</taxon>
        <taxon>Paenibacillaceae</taxon>
        <taxon>Paenibacillus</taxon>
    </lineage>
</organism>
<dbReference type="Gene3D" id="2.40.50.1020">
    <property type="entry name" value="LytTr DNA-binding domain"/>
    <property type="match status" value="1"/>
</dbReference>
<dbReference type="HOGENOM" id="CLU_172528_0_0_9"/>
<evidence type="ECO:0000259" key="1">
    <source>
        <dbReference type="Pfam" id="PF04397"/>
    </source>
</evidence>
<protein>
    <recommendedName>
        <fullName evidence="1">HTH LytTR-type domain-containing protein</fullName>
    </recommendedName>
</protein>
<proteinExistence type="predicted"/>
<accession>A0A089LHZ6</accession>
<dbReference type="InterPro" id="IPR007492">
    <property type="entry name" value="LytTR_DNA-bd_dom"/>
</dbReference>
<dbReference type="EMBL" id="CP009285">
    <property type="protein sequence ID" value="AIQ59730.1"/>
    <property type="molecule type" value="Genomic_DNA"/>
</dbReference>
<dbReference type="RefSeq" id="WP_042215871.1">
    <property type="nucleotide sequence ID" value="NZ_CP009285.1"/>
</dbReference>
<evidence type="ECO:0000313" key="2">
    <source>
        <dbReference type="EMBL" id="AIQ59730.1"/>
    </source>
</evidence>
<dbReference type="AlphaFoldDB" id="A0A089LHZ6"/>
<dbReference type="Proteomes" id="UP000029518">
    <property type="component" value="Chromosome"/>
</dbReference>
<sequence length="110" mass="12756">MIRRMKRLQHKKKDIFEWKDVDLKDVNYIDKWQRTEHSQSVLAYHTTTGSYQDLDILAEAAESLKGEGFVLVGRTALVQESKIDNIQSIENNGSLITFKDGNKLYVLKQI</sequence>
<dbReference type="GO" id="GO:0003677">
    <property type="term" value="F:DNA binding"/>
    <property type="evidence" value="ECO:0007669"/>
    <property type="project" value="InterPro"/>
</dbReference>
<feature type="domain" description="HTH LytTR-type" evidence="1">
    <location>
        <begin position="20"/>
        <end position="106"/>
    </location>
</feature>
<dbReference type="Pfam" id="PF04397">
    <property type="entry name" value="LytTR"/>
    <property type="match status" value="1"/>
</dbReference>